<comment type="caution">
    <text evidence="1">The sequence shown here is derived from an EMBL/GenBank/DDBJ whole genome shotgun (WGS) entry which is preliminary data.</text>
</comment>
<evidence type="ECO:0000313" key="2">
    <source>
        <dbReference type="Proteomes" id="UP000054937"/>
    </source>
</evidence>
<name>A0A0V0Q8B5_PSEPJ</name>
<sequence length="109" mass="12833">MIKKFITNPQNLKRLQDLQSKNFARAGPYNPNRYKDYYVPRTLPKNEEIYEFVHSVHSVPNSPIRNVRHINPIRESGPLPSYTGTYTMEDIKEIFFNTSVGRYKNTNIL</sequence>
<dbReference type="Proteomes" id="UP000054937">
    <property type="component" value="Unassembled WGS sequence"/>
</dbReference>
<gene>
    <name evidence="1" type="ORF">PPERSA_03308</name>
</gene>
<dbReference type="InParanoid" id="A0A0V0Q8B5"/>
<reference evidence="1 2" key="1">
    <citation type="journal article" date="2015" name="Sci. Rep.">
        <title>Genome of the facultative scuticociliatosis pathogen Pseudocohnilembus persalinus provides insight into its virulence through horizontal gene transfer.</title>
        <authorList>
            <person name="Xiong J."/>
            <person name="Wang G."/>
            <person name="Cheng J."/>
            <person name="Tian M."/>
            <person name="Pan X."/>
            <person name="Warren A."/>
            <person name="Jiang C."/>
            <person name="Yuan D."/>
            <person name="Miao W."/>
        </authorList>
    </citation>
    <scope>NUCLEOTIDE SEQUENCE [LARGE SCALE GENOMIC DNA]</scope>
    <source>
        <strain evidence="1">36N120E</strain>
    </source>
</reference>
<evidence type="ECO:0000313" key="1">
    <source>
        <dbReference type="EMBL" id="KRW98477.1"/>
    </source>
</evidence>
<dbReference type="EMBL" id="LDAU01000243">
    <property type="protein sequence ID" value="KRW98477.1"/>
    <property type="molecule type" value="Genomic_DNA"/>
</dbReference>
<accession>A0A0V0Q8B5</accession>
<organism evidence="1 2">
    <name type="scientific">Pseudocohnilembus persalinus</name>
    <name type="common">Ciliate</name>
    <dbReference type="NCBI Taxonomy" id="266149"/>
    <lineage>
        <taxon>Eukaryota</taxon>
        <taxon>Sar</taxon>
        <taxon>Alveolata</taxon>
        <taxon>Ciliophora</taxon>
        <taxon>Intramacronucleata</taxon>
        <taxon>Oligohymenophorea</taxon>
        <taxon>Scuticociliatia</taxon>
        <taxon>Philasterida</taxon>
        <taxon>Pseudocohnilembidae</taxon>
        <taxon>Pseudocohnilembus</taxon>
    </lineage>
</organism>
<proteinExistence type="predicted"/>
<dbReference type="AlphaFoldDB" id="A0A0V0Q8B5"/>
<protein>
    <submittedName>
        <fullName evidence="1">Uncharacterized protein</fullName>
    </submittedName>
</protein>
<keyword evidence="2" id="KW-1185">Reference proteome</keyword>